<dbReference type="NCBIfam" id="NF001750">
    <property type="entry name" value="PRK00476.1"/>
    <property type="match status" value="1"/>
</dbReference>
<dbReference type="SUPFAM" id="SSF50249">
    <property type="entry name" value="Nucleic acid-binding proteins"/>
    <property type="match status" value="1"/>
</dbReference>
<dbReference type="HAMAP" id="MF_00044">
    <property type="entry name" value="Asp_tRNA_synth_type1"/>
    <property type="match status" value="1"/>
</dbReference>
<dbReference type="GO" id="GO:0050560">
    <property type="term" value="F:aspartate-tRNA(Asn) ligase activity"/>
    <property type="evidence" value="ECO:0007669"/>
    <property type="project" value="UniProtKB-EC"/>
</dbReference>
<dbReference type="PRINTS" id="PR01042">
    <property type="entry name" value="TRNASYNTHASP"/>
</dbReference>
<dbReference type="GO" id="GO:0006422">
    <property type="term" value="P:aspartyl-tRNA aminoacylation"/>
    <property type="evidence" value="ECO:0007669"/>
    <property type="project" value="UniProtKB-UniRule"/>
</dbReference>
<feature type="binding site" evidence="7">
    <location>
        <begin position="221"/>
        <end position="223"/>
    </location>
    <ligand>
        <name>ATP</name>
        <dbReference type="ChEBI" id="CHEBI:30616"/>
    </ligand>
</feature>
<sequence>MHSYRSHTCADLTKANVGDTVRLSGWVHRVRDHGGILFIDLRDHYGTTQVLCDPDSAAFAEVEKVRSEWCIRIDGEVKARDPELVNPKLPTGEIEVFVRDIEVLGASKELPLMVFGDQEYPEETRLRYRYLDLRREQMQKNMVLRSDVVSSIRRRMWDLKFKEFQTPIITASSPEGARDFLVPSRLHPGKFYALPQAPQQFKQLLMVSGFDKYFQIAPCFRDEDPRADRSPTDFYQLDMEMSFVTQQDVFDTISPVLAGIFEEFGGDKKVDDPATWPQISYKDAALKYGSDKPDLRNPIEMQVVSEHFAGSGFAIFAKLLEQEGTEIRAIPAPTGGSRKFCDRMNAFAQKEGLPGMGYIFWRDKDGEMEAAGPLAKNIGPERTEAIRQQLGLGVGDAAFFLGGKPKSFEAVAGRARNVIGEELGLTDKDRFAFAWIVDFPIYEKDEETGKLDFEHNPFSMPQGGMEALEGDPLDVRGYQYDLACNGYELVSGAIRNHKPEIMFKAFEIAGYPKEEVLKRFGGMVNAFQYGAPPHGGCAAGIDRIVMLLAEESNIREVILFPMNQRAEDLMMDAPSEPTAEQLMELNLRVIPQE</sequence>
<keyword evidence="5 7" id="KW-0648">Protein biosynthesis</keyword>
<feature type="binding site" evidence="7">
    <location>
        <position position="175"/>
    </location>
    <ligand>
        <name>L-aspartate</name>
        <dbReference type="ChEBI" id="CHEBI:29991"/>
    </ligand>
</feature>
<dbReference type="InterPro" id="IPR004364">
    <property type="entry name" value="Aa-tRNA-synt_II"/>
</dbReference>
<dbReference type="Gene3D" id="2.40.50.140">
    <property type="entry name" value="Nucleic acid-binding proteins"/>
    <property type="match status" value="1"/>
</dbReference>
<keyword evidence="3 7" id="KW-0547">Nucleotide-binding</keyword>
<dbReference type="InterPro" id="IPR004115">
    <property type="entry name" value="GAD-like_sf"/>
</dbReference>
<evidence type="ECO:0000256" key="1">
    <source>
        <dbReference type="ARBA" id="ARBA00006303"/>
    </source>
</evidence>
<dbReference type="EC" id="6.1.1.23" evidence="7"/>
<keyword evidence="7" id="KW-0963">Cytoplasm</keyword>
<reference evidence="9 10" key="1">
    <citation type="submission" date="2017-03" db="EMBL/GenBank/DDBJ databases">
        <authorList>
            <person name="Afonso C.L."/>
            <person name="Miller P.J."/>
            <person name="Scott M.A."/>
            <person name="Spackman E."/>
            <person name="Goraichik I."/>
            <person name="Dimitrov K.M."/>
            <person name="Suarez D.L."/>
            <person name="Swayne D.E."/>
        </authorList>
    </citation>
    <scope>NUCLEOTIDE SEQUENCE [LARGE SCALE GENOMIC DNA]</scope>
    <source>
        <strain evidence="9 10">CECT 7751</strain>
    </source>
</reference>
<evidence type="ECO:0000313" key="9">
    <source>
        <dbReference type="EMBL" id="SLN16271.1"/>
    </source>
</evidence>
<keyword evidence="2 7" id="KW-0436">Ligase</keyword>
<accession>A0A1X6YBE0</accession>
<dbReference type="NCBIfam" id="TIGR00459">
    <property type="entry name" value="aspS_bact"/>
    <property type="match status" value="1"/>
</dbReference>
<dbReference type="InterPro" id="IPR004524">
    <property type="entry name" value="Asp-tRNA-ligase_1"/>
</dbReference>
<dbReference type="GO" id="GO:0005524">
    <property type="term" value="F:ATP binding"/>
    <property type="evidence" value="ECO:0007669"/>
    <property type="project" value="UniProtKB-UniRule"/>
</dbReference>
<comment type="catalytic activity">
    <reaction evidence="7">
        <text>tRNA(Asx) + L-aspartate + ATP = L-aspartyl-tRNA(Asx) + AMP + diphosphate</text>
        <dbReference type="Rhea" id="RHEA:18349"/>
        <dbReference type="Rhea" id="RHEA-COMP:9710"/>
        <dbReference type="Rhea" id="RHEA-COMP:9711"/>
        <dbReference type="ChEBI" id="CHEBI:29991"/>
        <dbReference type="ChEBI" id="CHEBI:30616"/>
        <dbReference type="ChEBI" id="CHEBI:33019"/>
        <dbReference type="ChEBI" id="CHEBI:78442"/>
        <dbReference type="ChEBI" id="CHEBI:78516"/>
        <dbReference type="ChEBI" id="CHEBI:456215"/>
        <dbReference type="EC" id="6.1.1.23"/>
    </reaction>
</comment>
<comment type="subcellular location">
    <subcellularLocation>
        <location evidence="7">Cytoplasm</location>
    </subcellularLocation>
</comment>
<dbReference type="Pfam" id="PF02938">
    <property type="entry name" value="GAD"/>
    <property type="match status" value="1"/>
</dbReference>
<evidence type="ECO:0000259" key="8">
    <source>
        <dbReference type="PROSITE" id="PS50862"/>
    </source>
</evidence>
<feature type="region of interest" description="Aspartate" evidence="7">
    <location>
        <begin position="199"/>
        <end position="202"/>
    </location>
</feature>
<dbReference type="CDD" id="cd00777">
    <property type="entry name" value="AspRS_core"/>
    <property type="match status" value="1"/>
</dbReference>
<keyword evidence="10" id="KW-1185">Reference proteome</keyword>
<dbReference type="SUPFAM" id="SSF55681">
    <property type="entry name" value="Class II aaRS and biotin synthetases"/>
    <property type="match status" value="1"/>
</dbReference>
<dbReference type="PANTHER" id="PTHR22594">
    <property type="entry name" value="ASPARTYL/LYSYL-TRNA SYNTHETASE"/>
    <property type="match status" value="1"/>
</dbReference>
<dbReference type="PANTHER" id="PTHR22594:SF5">
    <property type="entry name" value="ASPARTATE--TRNA LIGASE, MITOCHONDRIAL"/>
    <property type="match status" value="1"/>
</dbReference>
<dbReference type="InterPro" id="IPR045864">
    <property type="entry name" value="aa-tRNA-synth_II/BPL/LPL"/>
</dbReference>
<feature type="binding site" evidence="7">
    <location>
        <position position="221"/>
    </location>
    <ligand>
        <name>L-aspartate</name>
        <dbReference type="ChEBI" id="CHEBI:29991"/>
    </ligand>
</feature>
<gene>
    <name evidence="7 9" type="primary">aspS</name>
    <name evidence="9" type="ORF">PSM7751_00465</name>
</gene>
<dbReference type="Pfam" id="PF01336">
    <property type="entry name" value="tRNA_anti-codon"/>
    <property type="match status" value="1"/>
</dbReference>
<dbReference type="CDD" id="cd04317">
    <property type="entry name" value="EcAspRS_like_N"/>
    <property type="match status" value="1"/>
</dbReference>
<dbReference type="InterPro" id="IPR047089">
    <property type="entry name" value="Asp-tRNA-ligase_1_N"/>
</dbReference>
<dbReference type="Pfam" id="PF00152">
    <property type="entry name" value="tRNA-synt_2"/>
    <property type="match status" value="1"/>
</dbReference>
<evidence type="ECO:0000256" key="7">
    <source>
        <dbReference type="HAMAP-Rule" id="MF_00044"/>
    </source>
</evidence>
<dbReference type="InterPro" id="IPR012340">
    <property type="entry name" value="NA-bd_OB-fold"/>
</dbReference>
<feature type="binding site" evidence="7">
    <location>
        <begin position="540"/>
        <end position="543"/>
    </location>
    <ligand>
        <name>ATP</name>
        <dbReference type="ChEBI" id="CHEBI:30616"/>
    </ligand>
</feature>
<evidence type="ECO:0000256" key="6">
    <source>
        <dbReference type="ARBA" id="ARBA00023146"/>
    </source>
</evidence>
<feature type="binding site" evidence="7">
    <location>
        <position position="455"/>
    </location>
    <ligand>
        <name>L-aspartate</name>
        <dbReference type="ChEBI" id="CHEBI:29991"/>
    </ligand>
</feature>
<comment type="function">
    <text evidence="7">Aspartyl-tRNA synthetase with relaxed tRNA specificity since it is able to aspartylate not only its cognate tRNA(Asp) but also tRNA(Asn). Reaction proceeds in two steps: L-aspartate is first activated by ATP to form Asp-AMP and then transferred to the acceptor end of tRNA(Asp/Asn).</text>
</comment>
<dbReference type="GO" id="GO:0004815">
    <property type="term" value="F:aspartate-tRNA ligase activity"/>
    <property type="evidence" value="ECO:0007669"/>
    <property type="project" value="UniProtKB-UniRule"/>
</dbReference>
<dbReference type="Gene3D" id="3.30.930.10">
    <property type="entry name" value="Bira Bifunctional Protein, Domain 2"/>
    <property type="match status" value="1"/>
</dbReference>
<comment type="subunit">
    <text evidence="7">Homodimer.</text>
</comment>
<dbReference type="InterPro" id="IPR004365">
    <property type="entry name" value="NA-bd_OB_tRNA"/>
</dbReference>
<comment type="caution">
    <text evidence="7">Lacks conserved residue(s) required for the propagation of feature annotation.</text>
</comment>
<feature type="binding site" evidence="7">
    <location>
        <position position="495"/>
    </location>
    <ligand>
        <name>L-aspartate</name>
        <dbReference type="ChEBI" id="CHEBI:29991"/>
    </ligand>
</feature>
<evidence type="ECO:0000313" key="10">
    <source>
        <dbReference type="Proteomes" id="UP000193963"/>
    </source>
</evidence>
<organism evidence="9 10">
    <name type="scientific">Pseudooceanicola marinus</name>
    <dbReference type="NCBI Taxonomy" id="396013"/>
    <lineage>
        <taxon>Bacteria</taxon>
        <taxon>Pseudomonadati</taxon>
        <taxon>Pseudomonadota</taxon>
        <taxon>Alphaproteobacteria</taxon>
        <taxon>Rhodobacterales</taxon>
        <taxon>Paracoccaceae</taxon>
        <taxon>Pseudooceanicola</taxon>
    </lineage>
</organism>
<keyword evidence="6 7" id="KW-0030">Aminoacyl-tRNA synthetase</keyword>
<dbReference type="GO" id="GO:0003676">
    <property type="term" value="F:nucleic acid binding"/>
    <property type="evidence" value="ECO:0007669"/>
    <property type="project" value="InterPro"/>
</dbReference>
<dbReference type="InterPro" id="IPR002312">
    <property type="entry name" value="Asp/Asn-tRNA-synth_IIb"/>
</dbReference>
<feature type="domain" description="Aminoacyl-transfer RNA synthetases class-II family profile" evidence="8">
    <location>
        <begin position="144"/>
        <end position="561"/>
    </location>
</feature>
<dbReference type="Gene3D" id="3.30.1360.30">
    <property type="entry name" value="GAD-like domain"/>
    <property type="match status" value="1"/>
</dbReference>
<evidence type="ECO:0000256" key="3">
    <source>
        <dbReference type="ARBA" id="ARBA00022741"/>
    </source>
</evidence>
<dbReference type="RefSeq" id="WP_085886367.1">
    <property type="nucleotide sequence ID" value="NZ_FWFN01000001.1"/>
</dbReference>
<comment type="similarity">
    <text evidence="1 7">Belongs to the class-II aminoacyl-tRNA synthetase family. Type 1 subfamily.</text>
</comment>
<dbReference type="Proteomes" id="UP000193963">
    <property type="component" value="Unassembled WGS sequence"/>
</dbReference>
<dbReference type="GO" id="GO:0005737">
    <property type="term" value="C:cytoplasm"/>
    <property type="evidence" value="ECO:0007669"/>
    <property type="project" value="UniProtKB-SubCell"/>
</dbReference>
<evidence type="ECO:0000256" key="4">
    <source>
        <dbReference type="ARBA" id="ARBA00022840"/>
    </source>
</evidence>
<dbReference type="AlphaFoldDB" id="A0A1X6YBE0"/>
<feature type="binding site" evidence="7">
    <location>
        <position position="488"/>
    </location>
    <ligand>
        <name>ATP</name>
        <dbReference type="ChEBI" id="CHEBI:30616"/>
    </ligand>
</feature>
<dbReference type="EMBL" id="FWFN01000001">
    <property type="protein sequence ID" value="SLN16271.1"/>
    <property type="molecule type" value="Genomic_DNA"/>
</dbReference>
<dbReference type="SUPFAM" id="SSF55261">
    <property type="entry name" value="GAD domain-like"/>
    <property type="match status" value="1"/>
</dbReference>
<dbReference type="InterPro" id="IPR029351">
    <property type="entry name" value="GAD_dom"/>
</dbReference>
<dbReference type="PROSITE" id="PS50862">
    <property type="entry name" value="AA_TRNA_LIGASE_II"/>
    <property type="match status" value="1"/>
</dbReference>
<evidence type="ECO:0000256" key="2">
    <source>
        <dbReference type="ARBA" id="ARBA00022598"/>
    </source>
</evidence>
<name>A0A1X6YBE0_9RHOB</name>
<evidence type="ECO:0000256" key="5">
    <source>
        <dbReference type="ARBA" id="ARBA00022917"/>
    </source>
</evidence>
<dbReference type="InterPro" id="IPR006195">
    <property type="entry name" value="aa-tRNA-synth_II"/>
</dbReference>
<feature type="site" description="Important for tRNA non-discrimination" evidence="7">
    <location>
        <position position="33"/>
    </location>
</feature>
<protein>
    <recommendedName>
        <fullName evidence="7">Aspartate--tRNA(Asp/Asn) ligase</fullName>
        <ecNumber evidence="7">6.1.1.23</ecNumber>
    </recommendedName>
    <alternativeName>
        <fullName evidence="7">Aspartyl-tRNA synthetase</fullName>
        <shortName evidence="7">AspRS</shortName>
    </alternativeName>
    <alternativeName>
        <fullName evidence="7">Non-discriminating aspartyl-tRNA synthetase</fullName>
        <shortName evidence="7">ND-AspRS</shortName>
    </alternativeName>
</protein>
<dbReference type="InterPro" id="IPR047090">
    <property type="entry name" value="AspRS_core"/>
</dbReference>
<proteinExistence type="inferred from homology"/>
<keyword evidence="4 7" id="KW-0067">ATP-binding</keyword>
<dbReference type="OrthoDB" id="9802326at2"/>